<feature type="compositionally biased region" description="Low complexity" evidence="1">
    <location>
        <begin position="23"/>
        <end position="47"/>
    </location>
</feature>
<proteinExistence type="predicted"/>
<accession>A0ABR3A228</accession>
<evidence type="ECO:0000313" key="3">
    <source>
        <dbReference type="Proteomes" id="UP001437256"/>
    </source>
</evidence>
<protein>
    <submittedName>
        <fullName evidence="2">Uncharacterized protein</fullName>
    </submittedName>
</protein>
<gene>
    <name evidence="2" type="ORF">AAF712_005100</name>
</gene>
<dbReference type="Proteomes" id="UP001437256">
    <property type="component" value="Unassembled WGS sequence"/>
</dbReference>
<feature type="region of interest" description="Disordered" evidence="1">
    <location>
        <begin position="23"/>
        <end position="105"/>
    </location>
</feature>
<feature type="compositionally biased region" description="Basic residues" evidence="1">
    <location>
        <begin position="66"/>
        <end position="86"/>
    </location>
</feature>
<comment type="caution">
    <text evidence="2">The sequence shown here is derived from an EMBL/GenBank/DDBJ whole genome shotgun (WGS) entry which is preliminary data.</text>
</comment>
<sequence length="449" mass="49909">MEAVVTIEVDGLPLEELLKTAFSGSSLPDSNTSSPLSSLPSSPELKSTILLPPLSEEDEQKSTPNHAKRRGKASRKRKRGEKKMKAGLKGYDLPPPLKKRHVSEAATEPTSLLLTDIRALENGFTGHQSTSGTKKTYTLDELVGPDSKYKFRLIKWDGSKTMILLTKDRRILVVFVGRPKDKAWVGVSQRVADRMQRHRAQARRYKKKKNRRGRYEAIACGVTLGMGMKKPAVQKQPNAGSAAFVQELLDDEDVKRIVGVGSSAFSTWLPDLYQSYVENQSELFQFDSSLKFPFDNSAFAATTFNLGPQTVTIDHTDYHNRSDGFCAITPLSPTTGGFEYTKGGHLILWDLGVVVEFPPGTTALLPSAILRHSNTVIGKGEQRSSLTQYTAGSLFRWVEHGFRCETSFYAGLNETELDLELEKDACRWENAANNFAYFDDLVCKVCQSL</sequence>
<dbReference type="Gene3D" id="3.60.130.30">
    <property type="match status" value="1"/>
</dbReference>
<name>A0ABR3A228_9AGAR</name>
<organism evidence="2 3">
    <name type="scientific">Marasmius tenuissimus</name>
    <dbReference type="NCBI Taxonomy" id="585030"/>
    <lineage>
        <taxon>Eukaryota</taxon>
        <taxon>Fungi</taxon>
        <taxon>Dikarya</taxon>
        <taxon>Basidiomycota</taxon>
        <taxon>Agaricomycotina</taxon>
        <taxon>Agaricomycetes</taxon>
        <taxon>Agaricomycetidae</taxon>
        <taxon>Agaricales</taxon>
        <taxon>Marasmiineae</taxon>
        <taxon>Marasmiaceae</taxon>
        <taxon>Marasmius</taxon>
    </lineage>
</organism>
<reference evidence="2 3" key="1">
    <citation type="submission" date="2024-05" db="EMBL/GenBank/DDBJ databases">
        <title>A draft genome resource for the thread blight pathogen Marasmius tenuissimus strain MS-2.</title>
        <authorList>
            <person name="Yulfo-Soto G.E."/>
            <person name="Baruah I.K."/>
            <person name="Amoako-Attah I."/>
            <person name="Bukari Y."/>
            <person name="Meinhardt L.W."/>
            <person name="Bailey B.A."/>
            <person name="Cohen S.P."/>
        </authorList>
    </citation>
    <scope>NUCLEOTIDE SEQUENCE [LARGE SCALE GENOMIC DNA]</scope>
    <source>
        <strain evidence="2 3">MS-2</strain>
    </source>
</reference>
<keyword evidence="3" id="KW-1185">Reference proteome</keyword>
<dbReference type="EMBL" id="JBBXMP010000022">
    <property type="protein sequence ID" value="KAL0067931.1"/>
    <property type="molecule type" value="Genomic_DNA"/>
</dbReference>
<evidence type="ECO:0000256" key="1">
    <source>
        <dbReference type="SAM" id="MobiDB-lite"/>
    </source>
</evidence>
<evidence type="ECO:0000313" key="2">
    <source>
        <dbReference type="EMBL" id="KAL0067931.1"/>
    </source>
</evidence>